<keyword evidence="2" id="KW-1185">Reference proteome</keyword>
<dbReference type="RefSeq" id="WP_003389994.1">
    <property type="nucleotide sequence ID" value="NZ_APBN01000009.1"/>
</dbReference>
<reference evidence="1 2" key="1">
    <citation type="submission" date="2013-03" db="EMBL/GenBank/DDBJ databases">
        <title>Assembly of a new bacterial strain Brevibacillus borstelensis AK1.</title>
        <authorList>
            <person name="Rajan I."/>
            <person name="PoliReddy D."/>
            <person name="Sugumar T."/>
            <person name="Rathinam K."/>
            <person name="Alqarawi S."/>
            <person name="Khalil A.B."/>
            <person name="Sivakumar N."/>
        </authorList>
    </citation>
    <scope>NUCLEOTIDE SEQUENCE [LARGE SCALE GENOMIC DNA]</scope>
    <source>
        <strain evidence="1 2">AK1</strain>
    </source>
</reference>
<name>M8DCS2_9BACL</name>
<evidence type="ECO:0000313" key="2">
    <source>
        <dbReference type="Proteomes" id="UP000012081"/>
    </source>
</evidence>
<sequence>MITPAAIRVKLPIISGKEIDTDHSESLYGAISAIAPAIHQQDQIAISPIFGERALGKRLRLSRKSYFFVQCDASQIPMVLPLAGKAVQLRNDHIRFGVPQLMMIRPAGTLFCRLFVMRNAIDEEKAVSNLRSKLLDLLGEESAHLDITPLRRRIVRIHGKKITGFGIRIAGLTDEQSVIVQSQPLSGRRKYGCGLFVPAGGKDDARD</sequence>
<dbReference type="Proteomes" id="UP000012081">
    <property type="component" value="Unassembled WGS sequence"/>
</dbReference>
<comment type="caution">
    <text evidence="1">The sequence shown here is derived from an EMBL/GenBank/DDBJ whole genome shotgun (WGS) entry which is preliminary data.</text>
</comment>
<dbReference type="GeneID" id="89498014"/>
<accession>M8DCS2</accession>
<organism evidence="1 2">
    <name type="scientific">Brevibacillus borstelensis AK1</name>
    <dbReference type="NCBI Taxonomy" id="1300222"/>
    <lineage>
        <taxon>Bacteria</taxon>
        <taxon>Bacillati</taxon>
        <taxon>Bacillota</taxon>
        <taxon>Bacilli</taxon>
        <taxon>Bacillales</taxon>
        <taxon>Paenibacillaceae</taxon>
        <taxon>Brevibacillus</taxon>
    </lineage>
</organism>
<protein>
    <submittedName>
        <fullName evidence="1">CRISPR-associated protein</fullName>
    </submittedName>
</protein>
<dbReference type="EMBL" id="APBN01000009">
    <property type="protein sequence ID" value="EMT51172.1"/>
    <property type="molecule type" value="Genomic_DNA"/>
</dbReference>
<dbReference type="NCBIfam" id="TIGR02807">
    <property type="entry name" value="cas6_cmx6"/>
    <property type="match status" value="1"/>
</dbReference>
<gene>
    <name evidence="1" type="ORF">I532_18167</name>
</gene>
<dbReference type="AlphaFoldDB" id="M8DCS2"/>
<dbReference type="InterPro" id="IPR014174">
    <property type="entry name" value="CRISPR-assoc_prot_Cas6/Cmx6"/>
</dbReference>
<dbReference type="OrthoDB" id="9779370at2"/>
<evidence type="ECO:0000313" key="1">
    <source>
        <dbReference type="EMBL" id="EMT51172.1"/>
    </source>
</evidence>
<dbReference type="Pfam" id="PF09559">
    <property type="entry name" value="Cas6"/>
    <property type="match status" value="1"/>
</dbReference>
<dbReference type="STRING" id="1300222.I532_18167"/>
<dbReference type="PATRIC" id="fig|1300222.3.peg.3807"/>
<proteinExistence type="predicted"/>